<evidence type="ECO:0000313" key="2">
    <source>
        <dbReference type="EMBL" id="CAL1703065.1"/>
    </source>
</evidence>
<dbReference type="Proteomes" id="UP001497453">
    <property type="component" value="Chromosome 3"/>
</dbReference>
<keyword evidence="3" id="KW-1185">Reference proteome</keyword>
<sequence length="278" mass="31585">MRPMARLFPSSSLNEASEESEENLGSESPVRGIDHIWSVPAGRASRDQFSTAPSWLLFPAKTIPTSAWRHLGIQLQRHQASKSNKLTHSLSIGHAYTERKFPMEARNLPLHYLALHSRRPESTDLLIDFMPFALFCMEDIGTFTFTAAPKTFWSGRDTAVLMDHRLFVSVLFPAEVFRKPLSAQPYYDKNRRQSCRRRQEIIFICYEWRRQRGGRGAKSIAVRCRQALVGGEEVVGTGIDPTERASSYSCLLQVLLPVEIDIALQAAEVALYSVWWTV</sequence>
<feature type="region of interest" description="Disordered" evidence="1">
    <location>
        <begin position="1"/>
        <end position="28"/>
    </location>
</feature>
<evidence type="ECO:0000313" key="3">
    <source>
        <dbReference type="Proteomes" id="UP001497453"/>
    </source>
</evidence>
<dbReference type="EMBL" id="OZ037946">
    <property type="protein sequence ID" value="CAL1703065.1"/>
    <property type="molecule type" value="Genomic_DNA"/>
</dbReference>
<evidence type="ECO:0000256" key="1">
    <source>
        <dbReference type="SAM" id="MobiDB-lite"/>
    </source>
</evidence>
<proteinExistence type="predicted"/>
<protein>
    <submittedName>
        <fullName evidence="2">Uncharacterized protein</fullName>
    </submittedName>
</protein>
<gene>
    <name evidence="2" type="ORF">GFSPODELE1_LOCUS4382</name>
</gene>
<organism evidence="2 3">
    <name type="scientific">Somion occarium</name>
    <dbReference type="NCBI Taxonomy" id="3059160"/>
    <lineage>
        <taxon>Eukaryota</taxon>
        <taxon>Fungi</taxon>
        <taxon>Dikarya</taxon>
        <taxon>Basidiomycota</taxon>
        <taxon>Agaricomycotina</taxon>
        <taxon>Agaricomycetes</taxon>
        <taxon>Polyporales</taxon>
        <taxon>Cerrenaceae</taxon>
        <taxon>Somion</taxon>
    </lineage>
</organism>
<name>A0ABP1D598_9APHY</name>
<accession>A0ABP1D598</accession>
<reference evidence="3" key="1">
    <citation type="submission" date="2024-04" db="EMBL/GenBank/DDBJ databases">
        <authorList>
            <person name="Shaw F."/>
            <person name="Minotto A."/>
        </authorList>
    </citation>
    <scope>NUCLEOTIDE SEQUENCE [LARGE SCALE GENOMIC DNA]</scope>
</reference>